<dbReference type="InterPro" id="IPR047650">
    <property type="entry name" value="Transpos_IS110"/>
</dbReference>
<name>A0A3B1CSB2_9ZZZZ</name>
<dbReference type="AlphaFoldDB" id="A0A3B1CSB2"/>
<evidence type="ECO:0000313" key="2">
    <source>
        <dbReference type="EMBL" id="VAX29381.1"/>
    </source>
</evidence>
<feature type="non-terminal residue" evidence="2">
    <location>
        <position position="237"/>
    </location>
</feature>
<accession>A0A3B1CSB2</accession>
<organism evidence="2">
    <name type="scientific">hydrothermal vent metagenome</name>
    <dbReference type="NCBI Taxonomy" id="652676"/>
    <lineage>
        <taxon>unclassified sequences</taxon>
        <taxon>metagenomes</taxon>
        <taxon>ecological metagenomes</taxon>
    </lineage>
</organism>
<sequence length="237" mass="27302">MDKFFLGSDVSKGYADFIIIDEEKRTIVNSFQLDDTATGHRQLSVILKEFSDKHPNSIIYSAVESTGGYENNWFNSLLDLQRDLNIEVARLNPYGTKHNSDASMSRIITDKNAARNIAEYLINHKEKINYKKDDKYFAIRRQWKFVRMLTKQKTQLYNQLESVVYTANPEVLVYCKNGYPNWLLRVIELYPTARELSRARITKLSSIAYVTEKKALSLINKAKQSVAASTDKITANL</sequence>
<dbReference type="InterPro" id="IPR002525">
    <property type="entry name" value="Transp_IS110-like_N"/>
</dbReference>
<dbReference type="GO" id="GO:0004803">
    <property type="term" value="F:transposase activity"/>
    <property type="evidence" value="ECO:0007669"/>
    <property type="project" value="InterPro"/>
</dbReference>
<dbReference type="GO" id="GO:0006313">
    <property type="term" value="P:DNA transposition"/>
    <property type="evidence" value="ECO:0007669"/>
    <property type="project" value="InterPro"/>
</dbReference>
<feature type="domain" description="Transposase IS110-like N-terminal" evidence="1">
    <location>
        <begin position="7"/>
        <end position="167"/>
    </location>
</feature>
<evidence type="ECO:0000259" key="1">
    <source>
        <dbReference type="Pfam" id="PF01548"/>
    </source>
</evidence>
<dbReference type="GO" id="GO:0003677">
    <property type="term" value="F:DNA binding"/>
    <property type="evidence" value="ECO:0007669"/>
    <property type="project" value="InterPro"/>
</dbReference>
<protein>
    <recommendedName>
        <fullName evidence="1">Transposase IS110-like N-terminal domain-containing protein</fullName>
    </recommendedName>
</protein>
<dbReference type="Pfam" id="PF01548">
    <property type="entry name" value="DEDD_Tnp_IS110"/>
    <property type="match status" value="1"/>
</dbReference>
<dbReference type="PANTHER" id="PTHR33055">
    <property type="entry name" value="TRANSPOSASE FOR INSERTION SEQUENCE ELEMENT IS1111A"/>
    <property type="match status" value="1"/>
</dbReference>
<reference evidence="2" key="1">
    <citation type="submission" date="2018-06" db="EMBL/GenBank/DDBJ databases">
        <authorList>
            <person name="Zhirakovskaya E."/>
        </authorList>
    </citation>
    <scope>NUCLEOTIDE SEQUENCE</scope>
</reference>
<gene>
    <name evidence="2" type="ORF">MNBD_IGNAVI01-3226</name>
</gene>
<proteinExistence type="predicted"/>
<dbReference type="EMBL" id="UOGD01000447">
    <property type="protein sequence ID" value="VAX29381.1"/>
    <property type="molecule type" value="Genomic_DNA"/>
</dbReference>